<proteinExistence type="predicted"/>
<reference evidence="1 2" key="1">
    <citation type="submission" date="2018-10" db="EMBL/GenBank/DDBJ databases">
        <title>Genomic Encyclopedia of Archaeal and Bacterial Type Strains, Phase II (KMG-II): from individual species to whole genera.</title>
        <authorList>
            <person name="Goeker M."/>
        </authorList>
    </citation>
    <scope>NUCLEOTIDE SEQUENCE [LARGE SCALE GENOMIC DNA]</scope>
    <source>
        <strain evidence="1 2">DSM 45657</strain>
    </source>
</reference>
<sequence length="101" mass="10149">MRGEDEGRVGISAVPLDVDAGMLGGELARVIEIWVSVDTGGCEQVPVGLVGEVRGRAAGSYQGGGSVGRVGSGELSGFVPAAEVVAVGQCATGRDGHRWTP</sequence>
<evidence type="ECO:0000313" key="2">
    <source>
        <dbReference type="Proteomes" id="UP000282454"/>
    </source>
</evidence>
<evidence type="ECO:0000313" key="1">
    <source>
        <dbReference type="EMBL" id="RLK58439.1"/>
    </source>
</evidence>
<accession>A0A421B1Y9</accession>
<name>A0A421B1Y9_9PSEU</name>
<gene>
    <name evidence="1" type="ORF">CLV68_4543</name>
</gene>
<comment type="caution">
    <text evidence="1">The sequence shown here is derived from an EMBL/GenBank/DDBJ whole genome shotgun (WGS) entry which is preliminary data.</text>
</comment>
<organism evidence="1 2">
    <name type="scientific">Actinokineospora cianjurensis</name>
    <dbReference type="NCBI Taxonomy" id="585224"/>
    <lineage>
        <taxon>Bacteria</taxon>
        <taxon>Bacillati</taxon>
        <taxon>Actinomycetota</taxon>
        <taxon>Actinomycetes</taxon>
        <taxon>Pseudonocardiales</taxon>
        <taxon>Pseudonocardiaceae</taxon>
        <taxon>Actinokineospora</taxon>
    </lineage>
</organism>
<dbReference type="RefSeq" id="WP_147460129.1">
    <property type="nucleotide sequence ID" value="NZ_RCDD01000003.1"/>
</dbReference>
<keyword evidence="2" id="KW-1185">Reference proteome</keyword>
<dbReference type="EMBL" id="RCDD01000003">
    <property type="protein sequence ID" value="RLK58439.1"/>
    <property type="molecule type" value="Genomic_DNA"/>
</dbReference>
<dbReference type="Proteomes" id="UP000282454">
    <property type="component" value="Unassembled WGS sequence"/>
</dbReference>
<protein>
    <submittedName>
        <fullName evidence="1">Uncharacterized protein</fullName>
    </submittedName>
</protein>
<dbReference type="AlphaFoldDB" id="A0A421B1Y9"/>